<dbReference type="CDD" id="cd11383">
    <property type="entry name" value="YfjP"/>
    <property type="match status" value="1"/>
</dbReference>
<evidence type="ECO:0000256" key="2">
    <source>
        <dbReference type="SAM" id="Phobius"/>
    </source>
</evidence>
<reference evidence="5" key="1">
    <citation type="submission" date="2023-07" db="EMBL/GenBank/DDBJ databases">
        <title>Novel species in the genus Lipingzhangella isolated from Sambhar Salt Lake.</title>
        <authorList>
            <person name="Jiya N."/>
            <person name="Kajale S."/>
            <person name="Sharma A."/>
        </authorList>
    </citation>
    <scope>NUCLEOTIDE SEQUENCE [LARGE SCALE GENOMIC DNA]</scope>
    <source>
        <strain evidence="5">LS1_29</strain>
    </source>
</reference>
<dbReference type="PANTHER" id="PTHR42698:SF1">
    <property type="entry name" value="GTPASE ERA, MITOCHONDRIAL"/>
    <property type="match status" value="1"/>
</dbReference>
<dbReference type="InterPro" id="IPR027417">
    <property type="entry name" value="P-loop_NTPase"/>
</dbReference>
<keyword evidence="2" id="KW-0812">Transmembrane</keyword>
<gene>
    <name evidence="4" type="ORF">RIF23_12310</name>
</gene>
<feature type="compositionally biased region" description="Basic and acidic residues" evidence="1">
    <location>
        <begin position="100"/>
        <end position="112"/>
    </location>
</feature>
<keyword evidence="2" id="KW-1133">Transmembrane helix</keyword>
<evidence type="ECO:0000313" key="5">
    <source>
        <dbReference type="Proteomes" id="UP001250214"/>
    </source>
</evidence>
<dbReference type="InterPro" id="IPR005662">
    <property type="entry name" value="GTPase_Era-like"/>
</dbReference>
<feature type="region of interest" description="Disordered" evidence="1">
    <location>
        <begin position="1"/>
        <end position="117"/>
    </location>
</feature>
<dbReference type="Proteomes" id="UP001250214">
    <property type="component" value="Unassembled WGS sequence"/>
</dbReference>
<feature type="compositionally biased region" description="Low complexity" evidence="1">
    <location>
        <begin position="74"/>
        <end position="88"/>
    </location>
</feature>
<evidence type="ECO:0000259" key="3">
    <source>
        <dbReference type="Pfam" id="PF00009"/>
    </source>
</evidence>
<feature type="domain" description="Tr-type G" evidence="3">
    <location>
        <begin position="227"/>
        <end position="422"/>
    </location>
</feature>
<feature type="transmembrane region" description="Helical" evidence="2">
    <location>
        <begin position="600"/>
        <end position="625"/>
    </location>
</feature>
<feature type="region of interest" description="Disordered" evidence="1">
    <location>
        <begin position="154"/>
        <end position="177"/>
    </location>
</feature>
<dbReference type="PANTHER" id="PTHR42698">
    <property type="entry name" value="GTPASE ERA"/>
    <property type="match status" value="1"/>
</dbReference>
<keyword evidence="2" id="KW-0472">Membrane</keyword>
<proteinExistence type="predicted"/>
<organism evidence="4 5">
    <name type="scientific">Lipingzhangella rawalii</name>
    <dbReference type="NCBI Taxonomy" id="2055835"/>
    <lineage>
        <taxon>Bacteria</taxon>
        <taxon>Bacillati</taxon>
        <taxon>Actinomycetota</taxon>
        <taxon>Actinomycetes</taxon>
        <taxon>Streptosporangiales</taxon>
        <taxon>Nocardiopsidaceae</taxon>
        <taxon>Lipingzhangella</taxon>
    </lineage>
</organism>
<keyword evidence="5" id="KW-1185">Reference proteome</keyword>
<evidence type="ECO:0000256" key="1">
    <source>
        <dbReference type="SAM" id="MobiDB-lite"/>
    </source>
</evidence>
<protein>
    <submittedName>
        <fullName evidence="4">GTPase</fullName>
    </submittedName>
</protein>
<accession>A0ABU2H6Z9</accession>
<name>A0ABU2H6Z9_9ACTN</name>
<evidence type="ECO:0000313" key="4">
    <source>
        <dbReference type="EMBL" id="MDS1271081.1"/>
    </source>
</evidence>
<feature type="transmembrane region" description="Helical" evidence="2">
    <location>
        <begin position="637"/>
        <end position="657"/>
    </location>
</feature>
<dbReference type="InterPro" id="IPR000795">
    <property type="entry name" value="T_Tr_GTP-bd_dom"/>
</dbReference>
<dbReference type="Pfam" id="PF00009">
    <property type="entry name" value="GTP_EFTU"/>
    <property type="match status" value="1"/>
</dbReference>
<comment type="caution">
    <text evidence="4">The sequence shown here is derived from an EMBL/GenBank/DDBJ whole genome shotgun (WGS) entry which is preliminary data.</text>
</comment>
<dbReference type="RefSeq" id="WP_310912632.1">
    <property type="nucleotide sequence ID" value="NZ_JAVLVT010000005.1"/>
</dbReference>
<dbReference type="Gene3D" id="3.40.50.300">
    <property type="entry name" value="P-loop containing nucleotide triphosphate hydrolases"/>
    <property type="match status" value="1"/>
</dbReference>
<dbReference type="SUPFAM" id="SSF52540">
    <property type="entry name" value="P-loop containing nucleoside triphosphate hydrolases"/>
    <property type="match status" value="1"/>
</dbReference>
<sequence length="725" mass="77403">MNTDRNAAHTPGAGDESSWQGSAPASRDVDEAGWVTAQSWPGDAQGRVQDRLAVDESAETVGAGHGARPGGQEQLQAAQPADQTAAQLPRRRPGANTQRVPDERRSRHRADPADPEQLADWVDSLAATAAEDDPNPAPAAGGAAVESAGYGSGIASEAGFSSPRPPEPELTEDVAASGLSRPDLIRRLDALSTLVEIGGSTLPESTVTSARRLLDQAGTRLRLSADHTVVALAGGTGSGKSSLFNALCGLDFSEVGILRPTTSSTHACVWGSDGAAPVLDWLGVSERLRHSRSSELDRIDDDLTGLILLDLPDHDSVQSAQVAEAERLLGVVDLMVWVLDPQKYADAAVHHRHLAQMSGHDSVMVTVLNQVDRLSHREMEECLLDLQRLLETESGAQPRIVTVSTLTGAGLPQLRELLVETVRQRDASVQRLGADLERLITQFTAHVGPQLPRGHDGELLGVPPEVRERLFNAALDASGLTGIAAATETAHERTGGTYVAWPLAEWVRRARRGSNRHIRLDMLDNATRGHVDTQIGTQRAVLDAALDDTARESATGLPDPWPSRVRAAARSSATELPELLDGAVRVPQDQVPRWWQLAQWAQNAVLVVAGASLLWLGTLLGLRIAGVDTGVAVLDDLGFGILAAVLLTASLAVGWLAEVGCRNLVDVAATRLRDDIERPGRERIAAIVADRVLAPIERELHEYERFRAALAVASPDRAREAAPPH</sequence>
<dbReference type="EMBL" id="JAVLVT010000005">
    <property type="protein sequence ID" value="MDS1271081.1"/>
    <property type="molecule type" value="Genomic_DNA"/>
</dbReference>